<dbReference type="Proteomes" id="UP000828941">
    <property type="component" value="Chromosome 7"/>
</dbReference>
<evidence type="ECO:0000313" key="1">
    <source>
        <dbReference type="EMBL" id="KAI4334591.1"/>
    </source>
</evidence>
<reference evidence="1 2" key="1">
    <citation type="journal article" date="2022" name="DNA Res.">
        <title>Chromosomal-level genome assembly of the orchid tree Bauhinia variegata (Leguminosae; Cercidoideae) supports the allotetraploid origin hypothesis of Bauhinia.</title>
        <authorList>
            <person name="Zhong Y."/>
            <person name="Chen Y."/>
            <person name="Zheng D."/>
            <person name="Pang J."/>
            <person name="Liu Y."/>
            <person name="Luo S."/>
            <person name="Meng S."/>
            <person name="Qian L."/>
            <person name="Wei D."/>
            <person name="Dai S."/>
            <person name="Zhou R."/>
        </authorList>
    </citation>
    <scope>NUCLEOTIDE SEQUENCE [LARGE SCALE GENOMIC DNA]</scope>
    <source>
        <strain evidence="1">BV-YZ2020</strain>
    </source>
</reference>
<proteinExistence type="predicted"/>
<comment type="caution">
    <text evidence="1">The sequence shown here is derived from an EMBL/GenBank/DDBJ whole genome shotgun (WGS) entry which is preliminary data.</text>
</comment>
<evidence type="ECO:0000313" key="2">
    <source>
        <dbReference type="Proteomes" id="UP000828941"/>
    </source>
</evidence>
<accession>A0ACB9NHF7</accession>
<organism evidence="1 2">
    <name type="scientific">Bauhinia variegata</name>
    <name type="common">Purple orchid tree</name>
    <name type="synonym">Phanera variegata</name>
    <dbReference type="NCBI Taxonomy" id="167791"/>
    <lineage>
        <taxon>Eukaryota</taxon>
        <taxon>Viridiplantae</taxon>
        <taxon>Streptophyta</taxon>
        <taxon>Embryophyta</taxon>
        <taxon>Tracheophyta</taxon>
        <taxon>Spermatophyta</taxon>
        <taxon>Magnoliopsida</taxon>
        <taxon>eudicotyledons</taxon>
        <taxon>Gunneridae</taxon>
        <taxon>Pentapetalae</taxon>
        <taxon>rosids</taxon>
        <taxon>fabids</taxon>
        <taxon>Fabales</taxon>
        <taxon>Fabaceae</taxon>
        <taxon>Cercidoideae</taxon>
        <taxon>Cercideae</taxon>
        <taxon>Bauhiniinae</taxon>
        <taxon>Bauhinia</taxon>
    </lineage>
</organism>
<dbReference type="EMBL" id="CM039432">
    <property type="protein sequence ID" value="KAI4334591.1"/>
    <property type="molecule type" value="Genomic_DNA"/>
</dbReference>
<gene>
    <name evidence="1" type="ORF">L6164_019263</name>
</gene>
<protein>
    <submittedName>
        <fullName evidence="1">Uncharacterized protein</fullName>
    </submittedName>
</protein>
<sequence>MQEIRNIAGDPVSNEINDSKERQGGDASRDFAGDSLPVGDGNAGESSELTYFRRYETGHITSTVGILEEGVFGLAAEADVSNASGLLVAANDFKGKYQSANQGSQSLGALWGSHLEYVISGIIN</sequence>
<name>A0ACB9NHF7_BAUVA</name>
<keyword evidence="2" id="KW-1185">Reference proteome</keyword>